<name>A0A813TFE3_9BILA</name>
<feature type="compositionally biased region" description="Polar residues" evidence="1">
    <location>
        <begin position="205"/>
        <end position="215"/>
    </location>
</feature>
<accession>A0A813TFE3</accession>
<feature type="compositionally biased region" description="Basic and acidic residues" evidence="1">
    <location>
        <begin position="216"/>
        <end position="235"/>
    </location>
</feature>
<feature type="compositionally biased region" description="Polar residues" evidence="1">
    <location>
        <begin position="238"/>
        <end position="249"/>
    </location>
</feature>
<dbReference type="EMBL" id="CAJNOQ010000529">
    <property type="protein sequence ID" value="CAF0811672.1"/>
    <property type="molecule type" value="Genomic_DNA"/>
</dbReference>
<dbReference type="EMBL" id="CAJOBC010000529">
    <property type="protein sequence ID" value="CAF3597344.1"/>
    <property type="molecule type" value="Genomic_DNA"/>
</dbReference>
<reference evidence="3" key="1">
    <citation type="submission" date="2021-02" db="EMBL/GenBank/DDBJ databases">
        <authorList>
            <person name="Nowell W R."/>
        </authorList>
    </citation>
    <scope>NUCLEOTIDE SEQUENCE</scope>
</reference>
<evidence type="ECO:0000313" key="2">
    <source>
        <dbReference type="EMBL" id="CAF0725521.1"/>
    </source>
</evidence>
<organism evidence="3 6">
    <name type="scientific">Didymodactylos carnosus</name>
    <dbReference type="NCBI Taxonomy" id="1234261"/>
    <lineage>
        <taxon>Eukaryota</taxon>
        <taxon>Metazoa</taxon>
        <taxon>Spiralia</taxon>
        <taxon>Gnathifera</taxon>
        <taxon>Rotifera</taxon>
        <taxon>Eurotatoria</taxon>
        <taxon>Bdelloidea</taxon>
        <taxon>Philodinida</taxon>
        <taxon>Philodinidae</taxon>
        <taxon>Didymodactylos</taxon>
    </lineage>
</organism>
<evidence type="ECO:0000256" key="1">
    <source>
        <dbReference type="SAM" id="MobiDB-lite"/>
    </source>
</evidence>
<dbReference type="Proteomes" id="UP000682733">
    <property type="component" value="Unassembled WGS sequence"/>
</dbReference>
<dbReference type="EMBL" id="CAJNOK010000051">
    <property type="protein sequence ID" value="CAF0725521.1"/>
    <property type="molecule type" value="Genomic_DNA"/>
</dbReference>
<feature type="region of interest" description="Disordered" evidence="1">
    <location>
        <begin position="26"/>
        <end position="58"/>
    </location>
</feature>
<comment type="caution">
    <text evidence="3">The sequence shown here is derived from an EMBL/GenBank/DDBJ whole genome shotgun (WGS) entry which is preliminary data.</text>
</comment>
<proteinExistence type="predicted"/>
<dbReference type="Proteomes" id="UP000663829">
    <property type="component" value="Unassembled WGS sequence"/>
</dbReference>
<sequence>MIIIPFTLSWPISLYSNANGRRHHYRDLSESSNNNDNKRSSIHPYQHRQALDKNTTTNLPSVLAKDDRKLLTLEHKEIADRFTNLFQNILQQLVTHFHEQFPNLLTSFLDNCVRISNKTFENDPDDEKILNAAFENCTKINSSINGNWTNQCVTFARNGDRELRRVKTQTFNAETNYTSVFVSYSIYKCTQSNLTDENSIIDQQQGRNVKVTNESHSSEKGVNRSFRRNADRQKEGIISQQKSSQNTAHVLQKKKG</sequence>
<dbReference type="AlphaFoldDB" id="A0A813TFE3"/>
<evidence type="ECO:0000313" key="4">
    <source>
        <dbReference type="EMBL" id="CAF3498821.1"/>
    </source>
</evidence>
<feature type="region of interest" description="Disordered" evidence="1">
    <location>
        <begin position="205"/>
        <end position="256"/>
    </location>
</feature>
<evidence type="ECO:0000313" key="5">
    <source>
        <dbReference type="EMBL" id="CAF3597344.1"/>
    </source>
</evidence>
<evidence type="ECO:0000313" key="6">
    <source>
        <dbReference type="Proteomes" id="UP000663829"/>
    </source>
</evidence>
<evidence type="ECO:0000313" key="3">
    <source>
        <dbReference type="EMBL" id="CAF0811672.1"/>
    </source>
</evidence>
<keyword evidence="6" id="KW-1185">Reference proteome</keyword>
<dbReference type="EMBL" id="CAJOBA010000051">
    <property type="protein sequence ID" value="CAF3498821.1"/>
    <property type="molecule type" value="Genomic_DNA"/>
</dbReference>
<protein>
    <submittedName>
        <fullName evidence="3">Uncharacterized protein</fullName>
    </submittedName>
</protein>
<dbReference type="Proteomes" id="UP000677228">
    <property type="component" value="Unassembled WGS sequence"/>
</dbReference>
<gene>
    <name evidence="3" type="ORF">GPM918_LOCUS4063</name>
    <name evidence="2" type="ORF">OVA965_LOCUS396</name>
    <name evidence="5" type="ORF">SRO942_LOCUS4063</name>
    <name evidence="4" type="ORF">TMI583_LOCUS396</name>
</gene>
<dbReference type="Proteomes" id="UP000681722">
    <property type="component" value="Unassembled WGS sequence"/>
</dbReference>